<organism evidence="4 5">
    <name type="scientific">Stegodyphus mimosarum</name>
    <name type="common">African social velvet spider</name>
    <dbReference type="NCBI Taxonomy" id="407821"/>
    <lineage>
        <taxon>Eukaryota</taxon>
        <taxon>Metazoa</taxon>
        <taxon>Ecdysozoa</taxon>
        <taxon>Arthropoda</taxon>
        <taxon>Chelicerata</taxon>
        <taxon>Arachnida</taxon>
        <taxon>Araneae</taxon>
        <taxon>Araneomorphae</taxon>
        <taxon>Entelegynae</taxon>
        <taxon>Eresoidea</taxon>
        <taxon>Eresidae</taxon>
        <taxon>Stegodyphus</taxon>
    </lineage>
</organism>
<dbReference type="GO" id="GO:0051747">
    <property type="term" value="F:cytosine C-5 DNA demethylase activity"/>
    <property type="evidence" value="ECO:0007669"/>
    <property type="project" value="TreeGrafter"/>
</dbReference>
<feature type="binding site" evidence="2">
    <location>
        <position position="95"/>
    </location>
    <ligand>
        <name>2-oxoglutarate</name>
        <dbReference type="ChEBI" id="CHEBI:16810"/>
    </ligand>
</feature>
<dbReference type="Proteomes" id="UP000054359">
    <property type="component" value="Unassembled WGS sequence"/>
</dbReference>
<keyword evidence="5" id="KW-1185">Reference proteome</keyword>
<evidence type="ECO:0000313" key="5">
    <source>
        <dbReference type="Proteomes" id="UP000054359"/>
    </source>
</evidence>
<reference evidence="4 5" key="1">
    <citation type="submission" date="2013-11" db="EMBL/GenBank/DDBJ databases">
        <title>Genome sequencing of Stegodyphus mimosarum.</title>
        <authorList>
            <person name="Bechsgaard J."/>
        </authorList>
    </citation>
    <scope>NUCLEOTIDE SEQUENCE [LARGE SCALE GENOMIC DNA]</scope>
</reference>
<sequence>MLKIYNYALLNFYPNGLAQISPHKDDEKCLDLQSDIPTLSLGAVREMHFTRPHFAPIKVTLEHGSFVLIKPPTNQFWYHGIPVQSSVMKGRISVTFRNITFPQEK</sequence>
<feature type="binding site" evidence="2">
    <location>
        <position position="26"/>
    </location>
    <ligand>
        <name>substrate</name>
    </ligand>
</feature>
<feature type="binding site" evidence="2">
    <location>
        <position position="23"/>
    </location>
    <ligand>
        <name>2-oxoglutarate</name>
        <dbReference type="ChEBI" id="CHEBI:16810"/>
    </ligand>
</feature>
<evidence type="ECO:0000313" key="4">
    <source>
        <dbReference type="EMBL" id="KFM58277.1"/>
    </source>
</evidence>
<dbReference type="AlphaFoldDB" id="A0A087SZI8"/>
<protein>
    <submittedName>
        <fullName evidence="4">Alpha-ketoglutarate-dependent dioxygenase alkB-like protein</fullName>
    </submittedName>
</protein>
<name>A0A087SZI8_STEMI</name>
<gene>
    <name evidence="4" type="ORF">X975_20599</name>
</gene>
<feature type="binding site" evidence="2">
    <location>
        <position position="97"/>
    </location>
    <ligand>
        <name>2-oxoglutarate</name>
        <dbReference type="ChEBI" id="CHEBI:16810"/>
    </ligand>
</feature>
<keyword evidence="4" id="KW-0223">Dioxygenase</keyword>
<dbReference type="Pfam" id="PF13532">
    <property type="entry name" value="2OG-FeII_Oxy_2"/>
    <property type="match status" value="1"/>
</dbReference>
<dbReference type="InterPro" id="IPR027450">
    <property type="entry name" value="AlkB-like"/>
</dbReference>
<dbReference type="STRING" id="407821.A0A087SZI8"/>
<feature type="non-terminal residue" evidence="4">
    <location>
        <position position="105"/>
    </location>
</feature>
<dbReference type="Gene3D" id="2.60.120.590">
    <property type="entry name" value="Alpha-ketoglutarate-dependent dioxygenase AlkB-like"/>
    <property type="match status" value="1"/>
</dbReference>
<evidence type="ECO:0000259" key="3">
    <source>
        <dbReference type="PROSITE" id="PS51471"/>
    </source>
</evidence>
<dbReference type="EMBL" id="KK112688">
    <property type="protein sequence ID" value="KFM58277.1"/>
    <property type="molecule type" value="Genomic_DNA"/>
</dbReference>
<dbReference type="GO" id="GO:0006307">
    <property type="term" value="P:DNA alkylation repair"/>
    <property type="evidence" value="ECO:0007669"/>
    <property type="project" value="TreeGrafter"/>
</dbReference>
<dbReference type="GO" id="GO:0035516">
    <property type="term" value="F:broad specificity oxidative DNA demethylase activity"/>
    <property type="evidence" value="ECO:0007669"/>
    <property type="project" value="TreeGrafter"/>
</dbReference>
<dbReference type="InterPro" id="IPR032852">
    <property type="entry name" value="ALKBH2"/>
</dbReference>
<dbReference type="PANTHER" id="PTHR31573">
    <property type="entry name" value="ALPHA-KETOGLUTARATE-DEPENDENT DIOXYGENASE ALKB HOMOLOG 2"/>
    <property type="match status" value="1"/>
</dbReference>
<dbReference type="PROSITE" id="PS51471">
    <property type="entry name" value="FE2OG_OXY"/>
    <property type="match status" value="1"/>
</dbReference>
<dbReference type="InterPro" id="IPR037151">
    <property type="entry name" value="AlkB-like_sf"/>
</dbReference>
<dbReference type="OMA" id="CDDEREM"/>
<feature type="binding site" evidence="2">
    <location>
        <position position="11"/>
    </location>
    <ligand>
        <name>2-oxoglutarate</name>
        <dbReference type="ChEBI" id="CHEBI:16810"/>
    </ligand>
</feature>
<dbReference type="GO" id="GO:0008198">
    <property type="term" value="F:ferrous iron binding"/>
    <property type="evidence" value="ECO:0007669"/>
    <property type="project" value="TreeGrafter"/>
</dbReference>
<comment type="cofactor">
    <cofactor evidence="1">
        <name>Fe(2+)</name>
        <dbReference type="ChEBI" id="CHEBI:29033"/>
    </cofactor>
</comment>
<dbReference type="InterPro" id="IPR005123">
    <property type="entry name" value="Oxoglu/Fe-dep_dioxygenase_dom"/>
</dbReference>
<feature type="binding site" evidence="2">
    <location>
        <position position="79"/>
    </location>
    <ligand>
        <name>2-oxoglutarate</name>
        <dbReference type="ChEBI" id="CHEBI:16810"/>
    </ligand>
</feature>
<feature type="domain" description="Fe2OG dioxygenase" evidence="3">
    <location>
        <begin position="4"/>
        <end position="100"/>
    </location>
</feature>
<proteinExistence type="predicted"/>
<evidence type="ECO:0000256" key="1">
    <source>
        <dbReference type="ARBA" id="ARBA00001954"/>
    </source>
</evidence>
<evidence type="ECO:0000256" key="2">
    <source>
        <dbReference type="PIRSR" id="PIRSR632852-1"/>
    </source>
</evidence>
<dbReference type="PANTHER" id="PTHR31573:SF1">
    <property type="entry name" value="DNA OXIDATIVE DEMETHYLASE ALKBH2"/>
    <property type="match status" value="1"/>
</dbReference>
<feature type="binding site" evidence="2">
    <location>
        <position position="13"/>
    </location>
    <ligand>
        <name>2-oxoglutarate</name>
        <dbReference type="ChEBI" id="CHEBI:16810"/>
    </ligand>
</feature>
<accession>A0A087SZI8</accession>
<dbReference type="OrthoDB" id="445341at2759"/>
<feature type="binding site" evidence="2">
    <location>
        <position position="91"/>
    </location>
    <ligand>
        <name>2-oxoglutarate</name>
        <dbReference type="ChEBI" id="CHEBI:16810"/>
    </ligand>
</feature>
<keyword evidence="4" id="KW-0560">Oxidoreductase</keyword>
<dbReference type="SUPFAM" id="SSF51197">
    <property type="entry name" value="Clavaminate synthase-like"/>
    <property type="match status" value="1"/>
</dbReference>